<evidence type="ECO:0000256" key="5">
    <source>
        <dbReference type="SAM" id="MobiDB-lite"/>
    </source>
</evidence>
<name>A0A7W7W774_9ACTN</name>
<dbReference type="Pfam" id="PF02674">
    <property type="entry name" value="Colicin_V"/>
    <property type="match status" value="1"/>
</dbReference>
<comment type="caution">
    <text evidence="7">The sequence shown here is derived from an EMBL/GenBank/DDBJ whole genome shotgun (WGS) entry which is preliminary data.</text>
</comment>
<evidence type="ECO:0000313" key="7">
    <source>
        <dbReference type="EMBL" id="MBB4935625.1"/>
    </source>
</evidence>
<accession>A0A7W7W774</accession>
<organism evidence="7 8">
    <name type="scientific">Lipingzhangella halophila</name>
    <dbReference type="NCBI Taxonomy" id="1783352"/>
    <lineage>
        <taxon>Bacteria</taxon>
        <taxon>Bacillati</taxon>
        <taxon>Actinomycetota</taxon>
        <taxon>Actinomycetes</taxon>
        <taxon>Streptosporangiales</taxon>
        <taxon>Nocardiopsidaceae</taxon>
        <taxon>Lipingzhangella</taxon>
    </lineage>
</organism>
<feature type="transmembrane region" description="Helical" evidence="6">
    <location>
        <begin position="6"/>
        <end position="23"/>
    </location>
</feature>
<dbReference type="GO" id="GO:0009403">
    <property type="term" value="P:toxin biosynthetic process"/>
    <property type="evidence" value="ECO:0007669"/>
    <property type="project" value="InterPro"/>
</dbReference>
<keyword evidence="4 6" id="KW-0472">Membrane</keyword>
<dbReference type="PANTHER" id="PTHR43019">
    <property type="entry name" value="SERINE ENDOPROTEASE DEGS"/>
    <property type="match status" value="1"/>
</dbReference>
<feature type="transmembrane region" description="Helical" evidence="6">
    <location>
        <begin position="67"/>
        <end position="90"/>
    </location>
</feature>
<dbReference type="Gene3D" id="2.40.10.10">
    <property type="entry name" value="Trypsin-like serine proteases"/>
    <property type="match status" value="2"/>
</dbReference>
<dbReference type="InterPro" id="IPR003825">
    <property type="entry name" value="Colicin-V_CvpA"/>
</dbReference>
<evidence type="ECO:0000256" key="2">
    <source>
        <dbReference type="ARBA" id="ARBA00022692"/>
    </source>
</evidence>
<proteinExistence type="predicted"/>
<gene>
    <name evidence="7" type="ORF">F4561_006519</name>
</gene>
<reference evidence="7 8" key="1">
    <citation type="submission" date="2020-08" db="EMBL/GenBank/DDBJ databases">
        <title>Sequencing the genomes of 1000 actinobacteria strains.</title>
        <authorList>
            <person name="Klenk H.-P."/>
        </authorList>
    </citation>
    <scope>NUCLEOTIDE SEQUENCE [LARGE SCALE GENOMIC DNA]</scope>
    <source>
        <strain evidence="7 8">DSM 102030</strain>
    </source>
</reference>
<dbReference type="InterPro" id="IPR009003">
    <property type="entry name" value="Peptidase_S1_PA"/>
</dbReference>
<feature type="compositionally biased region" description="Polar residues" evidence="5">
    <location>
        <begin position="388"/>
        <end position="400"/>
    </location>
</feature>
<feature type="region of interest" description="Disordered" evidence="5">
    <location>
        <begin position="381"/>
        <end position="400"/>
    </location>
</feature>
<dbReference type="PRINTS" id="PR00834">
    <property type="entry name" value="PROTEASES2C"/>
</dbReference>
<dbReference type="InterPro" id="IPR001940">
    <property type="entry name" value="Peptidase_S1C"/>
</dbReference>
<dbReference type="GO" id="GO:0004252">
    <property type="term" value="F:serine-type endopeptidase activity"/>
    <property type="evidence" value="ECO:0007669"/>
    <property type="project" value="InterPro"/>
</dbReference>
<dbReference type="GO" id="GO:0006508">
    <property type="term" value="P:proteolysis"/>
    <property type="evidence" value="ECO:0007669"/>
    <property type="project" value="UniProtKB-KW"/>
</dbReference>
<keyword evidence="7" id="KW-0378">Hydrolase</keyword>
<keyword evidence="8" id="KW-1185">Reference proteome</keyword>
<dbReference type="InterPro" id="IPR047680">
    <property type="entry name" value="MarP-like"/>
</dbReference>
<dbReference type="EMBL" id="JACHJT010000002">
    <property type="protein sequence ID" value="MBB4935625.1"/>
    <property type="molecule type" value="Genomic_DNA"/>
</dbReference>
<evidence type="ECO:0000256" key="1">
    <source>
        <dbReference type="ARBA" id="ARBA00004141"/>
    </source>
</evidence>
<feature type="transmembrane region" description="Helical" evidence="6">
    <location>
        <begin position="102"/>
        <end position="123"/>
    </location>
</feature>
<dbReference type="Pfam" id="PF13365">
    <property type="entry name" value="Trypsin_2"/>
    <property type="match status" value="1"/>
</dbReference>
<evidence type="ECO:0000256" key="6">
    <source>
        <dbReference type="SAM" id="Phobius"/>
    </source>
</evidence>
<dbReference type="GO" id="GO:0016020">
    <property type="term" value="C:membrane"/>
    <property type="evidence" value="ECO:0007669"/>
    <property type="project" value="UniProtKB-SubCell"/>
</dbReference>
<keyword evidence="7" id="KW-0645">Protease</keyword>
<feature type="transmembrane region" description="Helical" evidence="6">
    <location>
        <begin position="30"/>
        <end position="55"/>
    </location>
</feature>
<dbReference type="PANTHER" id="PTHR43019:SF23">
    <property type="entry name" value="PROTEASE DO-LIKE 5, CHLOROPLASTIC"/>
    <property type="match status" value="1"/>
</dbReference>
<keyword evidence="2 6" id="KW-0812">Transmembrane</keyword>
<evidence type="ECO:0000313" key="8">
    <source>
        <dbReference type="Proteomes" id="UP000523007"/>
    </source>
</evidence>
<dbReference type="NCBIfam" id="NF033740">
    <property type="entry name" value="MarP_fam_protase"/>
    <property type="match status" value="1"/>
</dbReference>
<dbReference type="SUPFAM" id="SSF50494">
    <property type="entry name" value="Trypsin-like serine proteases"/>
    <property type="match status" value="1"/>
</dbReference>
<sequence>MPEVMGVNVLDLILVVLVLLFAMSGYRQGFIVGVMSFAGFIGGGVLAALGAPPLIQDLVANASQQALLAIAVVFLCAALGQFLASYVGALVRNRVTWDSARVLDAIGGTLVSGLSVLLVSWLIGSAVANSALPVVTSQVQQSRVLHEVDRLMPDAAHTWFSAFRKIVDQSAFPQVFSGLGTGEPAEVEPPDPEVLATPELREASESVVKVLGTAPECQRRVEGTGFVYEDGRVMTNAHVVAGVTEDLRVVTRSGQQLTATVVVYDAQQDIAVLDVPELNLEPLDFETEAAKGDDAVIAGFPRNDGFTVVPARIRAEQTAQGPDFYHSEQVSRDIYQVRSVVRPGNSGGPLLSLDGTVYGVVFAAATNEDETGYVLTAEEVSENAETGAASSDPVSTQTCD</sequence>
<dbReference type="AlphaFoldDB" id="A0A7W7W774"/>
<dbReference type="Proteomes" id="UP000523007">
    <property type="component" value="Unassembled WGS sequence"/>
</dbReference>
<evidence type="ECO:0000256" key="3">
    <source>
        <dbReference type="ARBA" id="ARBA00022989"/>
    </source>
</evidence>
<protein>
    <submittedName>
        <fullName evidence="7">S1-C subfamily serine protease</fullName>
    </submittedName>
</protein>
<comment type="subcellular location">
    <subcellularLocation>
        <location evidence="1">Membrane</location>
        <topology evidence="1">Multi-pass membrane protein</topology>
    </subcellularLocation>
</comment>
<dbReference type="InterPro" id="IPR043504">
    <property type="entry name" value="Peptidase_S1_PA_chymotrypsin"/>
</dbReference>
<evidence type="ECO:0000256" key="4">
    <source>
        <dbReference type="ARBA" id="ARBA00023136"/>
    </source>
</evidence>
<keyword evidence="3 6" id="KW-1133">Transmembrane helix</keyword>